<reference evidence="1" key="2">
    <citation type="submission" date="2021-04" db="EMBL/GenBank/DDBJ databases">
        <authorList>
            <person name="Gilroy R."/>
        </authorList>
    </citation>
    <scope>NUCLEOTIDE SEQUENCE</scope>
    <source>
        <strain evidence="1">ChiGjej4B4-12881</strain>
    </source>
</reference>
<dbReference type="Pfam" id="PF11230">
    <property type="entry name" value="YjjI-like"/>
    <property type="match status" value="1"/>
</dbReference>
<evidence type="ECO:0000313" key="1">
    <source>
        <dbReference type="EMBL" id="HIX52590.1"/>
    </source>
</evidence>
<gene>
    <name evidence="1" type="ORF">IAA28_07280</name>
</gene>
<proteinExistence type="predicted"/>
<dbReference type="SUPFAM" id="SSF51998">
    <property type="entry name" value="PFL-like glycyl radical enzymes"/>
    <property type="match status" value="1"/>
</dbReference>
<comment type="caution">
    <text evidence="1">The sequence shown here is derived from an EMBL/GenBank/DDBJ whole genome shotgun (WGS) entry which is preliminary data.</text>
</comment>
<protein>
    <submittedName>
        <fullName evidence="1">YjjI family glycine radical enzyme</fullName>
    </submittedName>
</protein>
<dbReference type="AlphaFoldDB" id="A0A9D1W567"/>
<dbReference type="Gene3D" id="3.20.70.20">
    <property type="match status" value="1"/>
</dbReference>
<sequence>MATCDMTQDILYTIKNPKVTFNQRLKDMAKIAENSVELVKYTDLSKKYFECGAMMDMFEGKSPYRTRYCLPDYELFLKQGSEFLMLNPPEDIWDAVGNLLCLYHNIPDDGGLPVYIGCLDTLLEPFVRDEAEAEKAIRFLLVHVDRTISNAFCHADLSGRDTKAGRIILKLTKEMARPCPNMTLMWREDTPDDYMMAALDTAMEAAKPSFANDKLYRRDMGDYAVVSCYNTLPIGGCGLTLVRLNMNELPKLAKSPEDLLDRVIPEAVTAVCDAIDSRCEFIIDECHFYENTFLYREGLIKKDREHMVGMFGFVGLAECVNRALNLTEEKDRFGHSEKADAFGEAIMNRLKEELDKRPAKYGKYGLHAQVGVMEDTDSTPGGRIPIGEEPDLPYQIMNFTRMHRHCDAGCGELFPFDDTVKKNPRYLLDILKGAFASGARYLSFYSGNSDLVRVTGYLVKKSDLEKFEREEMTLNEATVNGSVVNKNLHLLDRKVRGEQ</sequence>
<dbReference type="InterPro" id="IPR016905">
    <property type="entry name" value="Glycyl_radical_YjjI-like"/>
</dbReference>
<dbReference type="Proteomes" id="UP000886780">
    <property type="component" value="Unassembled WGS sequence"/>
</dbReference>
<evidence type="ECO:0000313" key="2">
    <source>
        <dbReference type="Proteomes" id="UP000886780"/>
    </source>
</evidence>
<accession>A0A9D1W567</accession>
<organism evidence="1 2">
    <name type="scientific">Candidatus Lachnoclostridium stercoripullorum</name>
    <dbReference type="NCBI Taxonomy" id="2838635"/>
    <lineage>
        <taxon>Bacteria</taxon>
        <taxon>Bacillati</taxon>
        <taxon>Bacillota</taxon>
        <taxon>Clostridia</taxon>
        <taxon>Lachnospirales</taxon>
        <taxon>Lachnospiraceae</taxon>
    </lineage>
</organism>
<name>A0A9D1W567_9FIRM</name>
<dbReference type="EMBL" id="DXEU01000128">
    <property type="protein sequence ID" value="HIX52590.1"/>
    <property type="molecule type" value="Genomic_DNA"/>
</dbReference>
<dbReference type="NCBIfam" id="TIGR04040">
    <property type="entry name" value="glycyl_YjjI"/>
    <property type="match status" value="1"/>
</dbReference>
<reference evidence="1" key="1">
    <citation type="journal article" date="2021" name="PeerJ">
        <title>Extensive microbial diversity within the chicken gut microbiome revealed by metagenomics and culture.</title>
        <authorList>
            <person name="Gilroy R."/>
            <person name="Ravi A."/>
            <person name="Getino M."/>
            <person name="Pursley I."/>
            <person name="Horton D.L."/>
            <person name="Alikhan N.F."/>
            <person name="Baker D."/>
            <person name="Gharbi K."/>
            <person name="Hall N."/>
            <person name="Watson M."/>
            <person name="Adriaenssens E.M."/>
            <person name="Foster-Nyarko E."/>
            <person name="Jarju S."/>
            <person name="Secka A."/>
            <person name="Antonio M."/>
            <person name="Oren A."/>
            <person name="Chaudhuri R.R."/>
            <person name="La Ragione R."/>
            <person name="Hildebrand F."/>
            <person name="Pallen M.J."/>
        </authorList>
    </citation>
    <scope>NUCLEOTIDE SEQUENCE</scope>
    <source>
        <strain evidence="1">ChiGjej4B4-12881</strain>
    </source>
</reference>